<name>A0A518K507_9BACT</name>
<dbReference type="EMBL" id="CP036349">
    <property type="protein sequence ID" value="QDV72882.1"/>
    <property type="molecule type" value="Genomic_DNA"/>
</dbReference>
<dbReference type="AlphaFoldDB" id="A0A518K507"/>
<dbReference type="RefSeq" id="WP_145108916.1">
    <property type="nucleotide sequence ID" value="NZ_CP036349.1"/>
</dbReference>
<dbReference type="Gene3D" id="3.30.70.1290">
    <property type="entry name" value="Transposase IS200-like"/>
    <property type="match status" value="1"/>
</dbReference>
<proteinExistence type="predicted"/>
<dbReference type="InterPro" id="IPR036515">
    <property type="entry name" value="Transposase_17_sf"/>
</dbReference>
<dbReference type="GO" id="GO:0004803">
    <property type="term" value="F:transposase activity"/>
    <property type="evidence" value="ECO:0007669"/>
    <property type="project" value="InterPro"/>
</dbReference>
<dbReference type="SUPFAM" id="SSF143422">
    <property type="entry name" value="Transposase IS200-like"/>
    <property type="match status" value="1"/>
</dbReference>
<evidence type="ECO:0000259" key="1">
    <source>
        <dbReference type="SMART" id="SM01321"/>
    </source>
</evidence>
<organism evidence="2 3">
    <name type="scientific">Botrimarina mediterranea</name>
    <dbReference type="NCBI Taxonomy" id="2528022"/>
    <lineage>
        <taxon>Bacteria</taxon>
        <taxon>Pseudomonadati</taxon>
        <taxon>Planctomycetota</taxon>
        <taxon>Planctomycetia</taxon>
        <taxon>Pirellulales</taxon>
        <taxon>Lacipirellulaceae</taxon>
        <taxon>Botrimarina</taxon>
    </lineage>
</organism>
<dbReference type="NCBIfam" id="NF047646">
    <property type="entry name" value="REP_Tyr_transpos"/>
    <property type="match status" value="1"/>
</dbReference>
<dbReference type="Proteomes" id="UP000316426">
    <property type="component" value="Chromosome"/>
</dbReference>
<dbReference type="PANTHER" id="PTHR36966">
    <property type="entry name" value="REP-ASSOCIATED TYROSINE TRANSPOSASE"/>
    <property type="match status" value="1"/>
</dbReference>
<sequence length="191" mass="22155">MPNYRRAKVHGGTYFFTVVTHGRAPLLASNDAIETLGDCFRECQERSPFAVDAIVVLPNHLHAIWSLPSDDADYSSRWAWIKKEFTKRRLAAGAQERSISLARHNERRRGVWQPRFWEHVIEDTDDFDRHFDYLHFNPVKHGLVACPHEWQASSFHRWVRKGVYDREWACGGYDGVARRLAGMSETTGEVD</sequence>
<dbReference type="InterPro" id="IPR002686">
    <property type="entry name" value="Transposase_17"/>
</dbReference>
<gene>
    <name evidence="2" type="ORF">Spa11_10660</name>
</gene>
<dbReference type="InterPro" id="IPR052715">
    <property type="entry name" value="RAYT_transposase"/>
</dbReference>
<evidence type="ECO:0000313" key="3">
    <source>
        <dbReference type="Proteomes" id="UP000316426"/>
    </source>
</evidence>
<feature type="domain" description="Transposase IS200-like" evidence="1">
    <location>
        <begin position="9"/>
        <end position="137"/>
    </location>
</feature>
<reference evidence="2 3" key="1">
    <citation type="submission" date="2019-02" db="EMBL/GenBank/DDBJ databases">
        <title>Deep-cultivation of Planctomycetes and their phenomic and genomic characterization uncovers novel biology.</title>
        <authorList>
            <person name="Wiegand S."/>
            <person name="Jogler M."/>
            <person name="Boedeker C."/>
            <person name="Pinto D."/>
            <person name="Vollmers J."/>
            <person name="Rivas-Marin E."/>
            <person name="Kohn T."/>
            <person name="Peeters S.H."/>
            <person name="Heuer A."/>
            <person name="Rast P."/>
            <person name="Oberbeckmann S."/>
            <person name="Bunk B."/>
            <person name="Jeske O."/>
            <person name="Meyerdierks A."/>
            <person name="Storesund J.E."/>
            <person name="Kallscheuer N."/>
            <person name="Luecker S."/>
            <person name="Lage O.M."/>
            <person name="Pohl T."/>
            <person name="Merkel B.J."/>
            <person name="Hornburger P."/>
            <person name="Mueller R.-W."/>
            <person name="Bruemmer F."/>
            <person name="Labrenz M."/>
            <person name="Spormann A.M."/>
            <person name="Op den Camp H."/>
            <person name="Overmann J."/>
            <person name="Amann R."/>
            <person name="Jetten M.S.M."/>
            <person name="Mascher T."/>
            <person name="Medema M.H."/>
            <person name="Devos D.P."/>
            <person name="Kaster A.-K."/>
            <person name="Ovreas L."/>
            <person name="Rohde M."/>
            <person name="Galperin M.Y."/>
            <person name="Jogler C."/>
        </authorList>
    </citation>
    <scope>NUCLEOTIDE SEQUENCE [LARGE SCALE GENOMIC DNA]</scope>
    <source>
        <strain evidence="2 3">Spa11</strain>
    </source>
</reference>
<dbReference type="GO" id="GO:0043565">
    <property type="term" value="F:sequence-specific DNA binding"/>
    <property type="evidence" value="ECO:0007669"/>
    <property type="project" value="TreeGrafter"/>
</dbReference>
<dbReference type="PANTHER" id="PTHR36966:SF1">
    <property type="entry name" value="REP-ASSOCIATED TYROSINE TRANSPOSASE"/>
    <property type="match status" value="1"/>
</dbReference>
<keyword evidence="3" id="KW-1185">Reference proteome</keyword>
<accession>A0A518K507</accession>
<protein>
    <submittedName>
        <fullName evidence="2">Transposase IS200 like protein</fullName>
    </submittedName>
</protein>
<dbReference type="SMART" id="SM01321">
    <property type="entry name" value="Y1_Tnp"/>
    <property type="match status" value="1"/>
</dbReference>
<evidence type="ECO:0000313" key="2">
    <source>
        <dbReference type="EMBL" id="QDV72882.1"/>
    </source>
</evidence>
<dbReference type="GO" id="GO:0006313">
    <property type="term" value="P:DNA transposition"/>
    <property type="evidence" value="ECO:0007669"/>
    <property type="project" value="InterPro"/>
</dbReference>
<dbReference type="KEGG" id="bmei:Spa11_10660"/>